<comment type="caution">
    <text evidence="1">The sequence shown here is derived from an EMBL/GenBank/DDBJ whole genome shotgun (WGS) entry which is preliminary data.</text>
</comment>
<evidence type="ECO:0000313" key="1">
    <source>
        <dbReference type="EMBL" id="CAD6205001.1"/>
    </source>
</evidence>
<dbReference type="PANTHER" id="PTHR33676:SF12">
    <property type="entry name" value="EXPRESSED PROTEIN"/>
    <property type="match status" value="1"/>
</dbReference>
<dbReference type="PANTHER" id="PTHR33676">
    <property type="entry name" value="COLD REGULATED PROTEIN 27"/>
    <property type="match status" value="1"/>
</dbReference>
<evidence type="ECO:0000313" key="2">
    <source>
        <dbReference type="Proteomes" id="UP000604825"/>
    </source>
</evidence>
<dbReference type="EMBL" id="CAJGYO010000001">
    <property type="protein sequence ID" value="CAD6205001.1"/>
    <property type="molecule type" value="Genomic_DNA"/>
</dbReference>
<dbReference type="GO" id="GO:0009409">
    <property type="term" value="P:response to cold"/>
    <property type="evidence" value="ECO:0007669"/>
    <property type="project" value="InterPro"/>
</dbReference>
<dbReference type="AlphaFoldDB" id="A0A811MCG4"/>
<dbReference type="GO" id="GO:0042752">
    <property type="term" value="P:regulation of circadian rhythm"/>
    <property type="evidence" value="ECO:0007669"/>
    <property type="project" value="InterPro"/>
</dbReference>
<sequence length="296" mass="32135">MAAGAWFLWHGAPSFGGVQQGLLGKVADEAVSNPMGGVSLNQPLINDDPLPLPLPGSIAKGDQIEGLLSAGWTNERHSSYMSSMEASFVEQLYVQENCNYDANKNNLRNIAINSLPENPWVRRFKPRGACVNHRANGMEPIVDDYGSGCMAVALARPRGAALDALPQAHDGGPSQAARSRARSPDLGHAAAVLTKLLGAALAGPPRATQRCPHDLTGSLCSATCRCHHQGISYNLICISRMLLKRRLPYFVTSMFRCQSLDYEFDNDEFHATVHGTLPYHNLRPDLVLRTLLLSIP</sequence>
<keyword evidence="2" id="KW-1185">Reference proteome</keyword>
<reference evidence="1" key="1">
    <citation type="submission" date="2020-10" db="EMBL/GenBank/DDBJ databases">
        <authorList>
            <person name="Han B."/>
            <person name="Lu T."/>
            <person name="Zhao Q."/>
            <person name="Huang X."/>
            <person name="Zhao Y."/>
        </authorList>
    </citation>
    <scope>NUCLEOTIDE SEQUENCE</scope>
</reference>
<proteinExistence type="predicted"/>
<dbReference type="OrthoDB" id="1923282at2759"/>
<organism evidence="1 2">
    <name type="scientific">Miscanthus lutarioriparius</name>
    <dbReference type="NCBI Taxonomy" id="422564"/>
    <lineage>
        <taxon>Eukaryota</taxon>
        <taxon>Viridiplantae</taxon>
        <taxon>Streptophyta</taxon>
        <taxon>Embryophyta</taxon>
        <taxon>Tracheophyta</taxon>
        <taxon>Spermatophyta</taxon>
        <taxon>Magnoliopsida</taxon>
        <taxon>Liliopsida</taxon>
        <taxon>Poales</taxon>
        <taxon>Poaceae</taxon>
        <taxon>PACMAD clade</taxon>
        <taxon>Panicoideae</taxon>
        <taxon>Andropogonodae</taxon>
        <taxon>Andropogoneae</taxon>
        <taxon>Saccharinae</taxon>
        <taxon>Miscanthus</taxon>
    </lineage>
</organism>
<dbReference type="InterPro" id="IPR044678">
    <property type="entry name" value="COR27/28"/>
</dbReference>
<gene>
    <name evidence="1" type="ORF">NCGR_LOCUS2870</name>
</gene>
<accession>A0A811MCG4</accession>
<dbReference type="Proteomes" id="UP000604825">
    <property type="component" value="Unassembled WGS sequence"/>
</dbReference>
<protein>
    <submittedName>
        <fullName evidence="1">Uncharacterized protein</fullName>
    </submittedName>
</protein>
<name>A0A811MCG4_9POAL</name>